<dbReference type="Proteomes" id="UP000049828">
    <property type="component" value="Unassembled WGS sequence"/>
</dbReference>
<dbReference type="NCBIfam" id="TIGR00530">
    <property type="entry name" value="AGP_acyltrn"/>
    <property type="match status" value="1"/>
</dbReference>
<keyword evidence="5 7" id="KW-0443">Lipid metabolism</keyword>
<dbReference type="SUPFAM" id="SSF69593">
    <property type="entry name" value="Glycerol-3-phosphate (1)-acyltransferase"/>
    <property type="match status" value="1"/>
</dbReference>
<dbReference type="Pfam" id="PF01553">
    <property type="entry name" value="Acyltransferase"/>
    <property type="match status" value="1"/>
</dbReference>
<evidence type="ECO:0000256" key="4">
    <source>
        <dbReference type="ARBA" id="ARBA00022679"/>
    </source>
</evidence>
<keyword evidence="3 7" id="KW-0444">Lipid biosynthesis</keyword>
<dbReference type="CDD" id="cd07989">
    <property type="entry name" value="LPLAT_AGPAT-like"/>
    <property type="match status" value="1"/>
</dbReference>
<keyword evidence="4 7" id="KW-0808">Transferase</keyword>
<dbReference type="GO" id="GO:0006654">
    <property type="term" value="P:phosphatidic acid biosynthetic process"/>
    <property type="evidence" value="ECO:0007669"/>
    <property type="project" value="TreeGrafter"/>
</dbReference>
<keyword evidence="11" id="KW-1185">Reference proteome</keyword>
<dbReference type="GO" id="GO:0016020">
    <property type="term" value="C:membrane"/>
    <property type="evidence" value="ECO:0007669"/>
    <property type="project" value="InterPro"/>
</dbReference>
<feature type="domain" description="Phospholipid/glycerol acyltransferase" evidence="8">
    <location>
        <begin position="73"/>
        <end position="188"/>
    </location>
</feature>
<evidence type="ECO:0000256" key="6">
    <source>
        <dbReference type="ARBA" id="ARBA00023315"/>
    </source>
</evidence>
<keyword evidence="6 7" id="KW-0012">Acyltransferase</keyword>
<dbReference type="AlphaFoldDB" id="A0A0M6X155"/>
<keyword evidence="7" id="KW-1208">Phospholipid metabolism</keyword>
<dbReference type="EMBL" id="CVRS01000142">
    <property type="protein sequence ID" value="CRL43518.1"/>
    <property type="molecule type" value="Genomic_DNA"/>
</dbReference>
<proteinExistence type="inferred from homology"/>
<comment type="pathway">
    <text evidence="1">Lipid metabolism.</text>
</comment>
<dbReference type="InterPro" id="IPR002123">
    <property type="entry name" value="Plipid/glycerol_acylTrfase"/>
</dbReference>
<accession>A0A0M6X155</accession>
<dbReference type="RefSeq" id="WP_021923079.1">
    <property type="nucleotide sequence ID" value="NZ_CVRS01000142.1"/>
</dbReference>
<dbReference type="OrthoDB" id="9803035at2"/>
<organism evidence="9 11">
    <name type="scientific">Roseburia inulinivorans</name>
    <dbReference type="NCBI Taxonomy" id="360807"/>
    <lineage>
        <taxon>Bacteria</taxon>
        <taxon>Bacillati</taxon>
        <taxon>Bacillota</taxon>
        <taxon>Clostridia</taxon>
        <taxon>Lachnospirales</taxon>
        <taxon>Lachnospiraceae</taxon>
        <taxon>Roseburia</taxon>
    </lineage>
</organism>
<reference evidence="9" key="1">
    <citation type="submission" date="2015-05" db="EMBL/GenBank/DDBJ databases">
        <authorList>
            <person name="Wang D.B."/>
            <person name="Wang M."/>
        </authorList>
    </citation>
    <scope>NUCLEOTIDE SEQUENCE [LARGE SCALE GENOMIC DNA]</scope>
    <source>
        <strain evidence="9">L1-83</strain>
    </source>
</reference>
<comment type="domain">
    <text evidence="7">The HXXXXD motif is essential for acyltransferase activity and may constitute the binding site for the phosphate moiety of the glycerol-3-phosphate.</text>
</comment>
<evidence type="ECO:0000313" key="10">
    <source>
        <dbReference type="EMBL" id="CUO18633.1"/>
    </source>
</evidence>
<dbReference type="EC" id="2.3.1.51" evidence="7"/>
<dbReference type="GO" id="GO:0003841">
    <property type="term" value="F:1-acylglycerol-3-phosphate O-acyltransferase activity"/>
    <property type="evidence" value="ECO:0007669"/>
    <property type="project" value="UniProtKB-UniRule"/>
</dbReference>
<evidence type="ECO:0000313" key="12">
    <source>
        <dbReference type="Proteomes" id="UP000095395"/>
    </source>
</evidence>
<dbReference type="SMART" id="SM00563">
    <property type="entry name" value="PlsC"/>
    <property type="match status" value="1"/>
</dbReference>
<evidence type="ECO:0000256" key="1">
    <source>
        <dbReference type="ARBA" id="ARBA00005189"/>
    </source>
</evidence>
<comment type="similarity">
    <text evidence="2 7">Belongs to the 1-acyl-sn-glycerol-3-phosphate acyltransferase family.</text>
</comment>
<sequence>MIRLILALLFAILYLIIGIPVLGVEWIIAKFNKQAADLGQLRMVQWAFRVILFICGTKVTVIGEENVPKDQAVLYIGNHRSYFDIIITYARCPRLTGYIAKKDMEKVPLLRTWMRRLHCLFIDRENVKEALKTILAGIDNVKNGISMCIFPEGTRNKTDDLMLPFKEGSFKIAEKSGCPIIPMAITNSADVLEAHMPRVKKAHVIVEYGKPIYPNELDKEQKKKIGAYCQDVIAEMLEKNKVMI</sequence>
<dbReference type="PANTHER" id="PTHR10434">
    <property type="entry name" value="1-ACYL-SN-GLYCEROL-3-PHOSPHATE ACYLTRANSFERASE"/>
    <property type="match status" value="1"/>
</dbReference>
<dbReference type="Proteomes" id="UP000095395">
    <property type="component" value="Unassembled WGS sequence"/>
</dbReference>
<evidence type="ECO:0000259" key="8">
    <source>
        <dbReference type="SMART" id="SM00563"/>
    </source>
</evidence>
<reference evidence="11" key="2">
    <citation type="submission" date="2015-05" db="EMBL/GenBank/DDBJ databases">
        <authorList>
            <consortium name="Pathogen Informatics"/>
        </authorList>
    </citation>
    <scope>NUCLEOTIDE SEQUENCE [LARGE SCALE GENOMIC DNA]</scope>
    <source>
        <strain evidence="10 12">2789STDY5608835</strain>
        <strain evidence="11">L1-83</strain>
    </source>
</reference>
<gene>
    <name evidence="10" type="primary">plsC</name>
    <name evidence="10" type="ORF">ERS852392_02423</name>
    <name evidence="9" type="ORF">RIL183_11181</name>
</gene>
<evidence type="ECO:0000256" key="2">
    <source>
        <dbReference type="ARBA" id="ARBA00008655"/>
    </source>
</evidence>
<evidence type="ECO:0000313" key="11">
    <source>
        <dbReference type="Proteomes" id="UP000049828"/>
    </source>
</evidence>
<evidence type="ECO:0000256" key="5">
    <source>
        <dbReference type="ARBA" id="ARBA00023098"/>
    </source>
</evidence>
<evidence type="ECO:0000256" key="3">
    <source>
        <dbReference type="ARBA" id="ARBA00022516"/>
    </source>
</evidence>
<evidence type="ECO:0000313" key="9">
    <source>
        <dbReference type="EMBL" id="CRL43518.1"/>
    </source>
</evidence>
<comment type="catalytic activity">
    <reaction evidence="7">
        <text>a 1-acyl-sn-glycero-3-phosphate + an acyl-CoA = a 1,2-diacyl-sn-glycero-3-phosphate + CoA</text>
        <dbReference type="Rhea" id="RHEA:19709"/>
        <dbReference type="ChEBI" id="CHEBI:57287"/>
        <dbReference type="ChEBI" id="CHEBI:57970"/>
        <dbReference type="ChEBI" id="CHEBI:58342"/>
        <dbReference type="ChEBI" id="CHEBI:58608"/>
        <dbReference type="EC" id="2.3.1.51"/>
    </reaction>
</comment>
<dbReference type="PANTHER" id="PTHR10434:SF64">
    <property type="entry name" value="1-ACYL-SN-GLYCEROL-3-PHOSPHATE ACYLTRANSFERASE-RELATED"/>
    <property type="match status" value="1"/>
</dbReference>
<protein>
    <recommendedName>
        <fullName evidence="7">1-acyl-sn-glycerol-3-phosphate acyltransferase</fullName>
        <ecNumber evidence="7">2.3.1.51</ecNumber>
    </recommendedName>
</protein>
<dbReference type="STRING" id="360807.ERS852392_02423"/>
<evidence type="ECO:0000256" key="7">
    <source>
        <dbReference type="RuleBase" id="RU361267"/>
    </source>
</evidence>
<dbReference type="EMBL" id="CYYR01000017">
    <property type="protein sequence ID" value="CUO18633.1"/>
    <property type="molecule type" value="Genomic_DNA"/>
</dbReference>
<dbReference type="InterPro" id="IPR004552">
    <property type="entry name" value="AGP_acyltrans"/>
</dbReference>
<name>A0A0M6X155_9FIRM</name>
<keyword evidence="7" id="KW-0594">Phospholipid biosynthesis</keyword>